<dbReference type="SUPFAM" id="SSF55874">
    <property type="entry name" value="ATPase domain of HSP90 chaperone/DNA topoisomerase II/histidine kinase"/>
    <property type="match status" value="1"/>
</dbReference>
<evidence type="ECO:0000256" key="6">
    <source>
        <dbReference type="RuleBase" id="RU362094"/>
    </source>
</evidence>
<dbReference type="KEGG" id="taes:123110468"/>
<dbReference type="PRINTS" id="PR00418">
    <property type="entry name" value="TPI2FAMILY"/>
</dbReference>
<comment type="subunit">
    <text evidence="6">Homodimer.</text>
</comment>
<evidence type="ECO:0000259" key="8">
    <source>
        <dbReference type="Pfam" id="PF00204"/>
    </source>
</evidence>
<dbReference type="Gene3D" id="3.30.230.10">
    <property type="match status" value="1"/>
</dbReference>
<dbReference type="Gene3D" id="3.30.565.10">
    <property type="entry name" value="Histidine kinase-like ATPase, C-terminal domain"/>
    <property type="match status" value="1"/>
</dbReference>
<dbReference type="RefSeq" id="XP_044386930.1">
    <property type="nucleotide sequence ID" value="XM_044530995.1"/>
</dbReference>
<keyword evidence="5 6" id="KW-0413">Isomerase</keyword>
<dbReference type="Gramene" id="TraesCS5B03G0155900.1">
    <property type="protein sequence ID" value="TraesCS5B03G0155900.1.CDS"/>
    <property type="gene ID" value="TraesCS5B03G0155900"/>
</dbReference>
<dbReference type="FunFam" id="3.30.565.10:FF:000004">
    <property type="entry name" value="DNA topoisomerase 2"/>
    <property type="match status" value="1"/>
</dbReference>
<dbReference type="Gramene" id="TraesJAG5B03G02815410.1">
    <property type="protein sequence ID" value="TraesJAG5B03G02815410.1"/>
    <property type="gene ID" value="TraesJAG5B03G02815410"/>
</dbReference>
<comment type="similarity">
    <text evidence="6">Belongs to the type II topoisomerase family.</text>
</comment>
<dbReference type="Pfam" id="PF02518">
    <property type="entry name" value="HATPase_c"/>
    <property type="match status" value="1"/>
</dbReference>
<dbReference type="Gramene" id="TraesLAC5B03G02769860.1">
    <property type="protein sequence ID" value="TraesLAC5B03G02769860.1"/>
    <property type="gene ID" value="TraesLAC5B03G02769860"/>
</dbReference>
<dbReference type="CDD" id="cd03481">
    <property type="entry name" value="TopoIIA_Trans_ScTopoIIA"/>
    <property type="match status" value="1"/>
</dbReference>
<comment type="cofactor">
    <cofactor evidence="2">
        <name>Mg(2+)</name>
        <dbReference type="ChEBI" id="CHEBI:18420"/>
    </cofactor>
</comment>
<dbReference type="GeneID" id="123110468"/>
<keyword evidence="4 6" id="KW-0238">DNA-binding</keyword>
<dbReference type="Pfam" id="PF00204">
    <property type="entry name" value="DNA_gyraseB"/>
    <property type="match status" value="1"/>
</dbReference>
<feature type="domain" description="Histidine kinase/HSP90-like ATPase" evidence="9">
    <location>
        <begin position="73"/>
        <end position="217"/>
    </location>
</feature>
<dbReference type="Gramene" id="TraesNOR5B03G02840500.1">
    <property type="protein sequence ID" value="TraesNOR5B03G02840500.1"/>
    <property type="gene ID" value="TraesNOR5B03G02840500"/>
</dbReference>
<dbReference type="SMR" id="A0A3B6LGI7"/>
<dbReference type="PaxDb" id="4565-Traes_5BS_62ED1B1AC.1"/>
<keyword evidence="6" id="KW-0067">ATP-binding</keyword>
<evidence type="ECO:0000256" key="4">
    <source>
        <dbReference type="ARBA" id="ARBA00023125"/>
    </source>
</evidence>
<comment type="function">
    <text evidence="6">Control of topological states of DNA by transient breakage and subsequent rejoining of DNA strands. Topoisomerase II makes double-strand breaks.</text>
</comment>
<protein>
    <recommendedName>
        <fullName evidence="6">DNA topoisomerase 2</fullName>
        <ecNumber evidence="6">5.6.2.2</ecNumber>
    </recommendedName>
</protein>
<dbReference type="PANTHER" id="PTHR10169">
    <property type="entry name" value="DNA TOPOISOMERASE/GYRASE"/>
    <property type="match status" value="1"/>
</dbReference>
<dbReference type="EnsemblPlants" id="TraesCS5B02G062600.1">
    <property type="protein sequence ID" value="TraesCS5B02G062600.1"/>
    <property type="gene ID" value="TraesCS5B02G062600"/>
</dbReference>
<feature type="domain" description="DNA topoisomerase type IIA subunit B" evidence="8">
    <location>
        <begin position="264"/>
        <end position="393"/>
    </location>
</feature>
<dbReference type="FunFam" id="3.30.230.10:FF:000008">
    <property type="entry name" value="DNA topoisomerase 2"/>
    <property type="match status" value="1"/>
</dbReference>
<evidence type="ECO:0000256" key="2">
    <source>
        <dbReference type="ARBA" id="ARBA00001946"/>
    </source>
</evidence>
<keyword evidence="11" id="KW-1185">Reference proteome</keyword>
<dbReference type="STRING" id="4565.A0A3B6LGI7"/>
<organism evidence="10">
    <name type="scientific">Triticum aestivum</name>
    <name type="common">Wheat</name>
    <dbReference type="NCBI Taxonomy" id="4565"/>
    <lineage>
        <taxon>Eukaryota</taxon>
        <taxon>Viridiplantae</taxon>
        <taxon>Streptophyta</taxon>
        <taxon>Embryophyta</taxon>
        <taxon>Tracheophyta</taxon>
        <taxon>Spermatophyta</taxon>
        <taxon>Magnoliopsida</taxon>
        <taxon>Liliopsida</taxon>
        <taxon>Poales</taxon>
        <taxon>Poaceae</taxon>
        <taxon>BOP clade</taxon>
        <taxon>Pooideae</taxon>
        <taxon>Triticodae</taxon>
        <taxon>Triticeae</taxon>
        <taxon>Triticinae</taxon>
        <taxon>Triticum</taxon>
    </lineage>
</organism>
<evidence type="ECO:0000256" key="5">
    <source>
        <dbReference type="ARBA" id="ARBA00023235"/>
    </source>
</evidence>
<keyword evidence="6" id="KW-0547">Nucleotide-binding</keyword>
<dbReference type="SMART" id="SM00433">
    <property type="entry name" value="TOP2c"/>
    <property type="match status" value="1"/>
</dbReference>
<evidence type="ECO:0000313" key="11">
    <source>
        <dbReference type="Proteomes" id="UP000019116"/>
    </source>
</evidence>
<dbReference type="InterPro" id="IPR050634">
    <property type="entry name" value="DNA_Topoisomerase_II"/>
</dbReference>
<keyword evidence="3 6" id="KW-0799">Topoisomerase</keyword>
<dbReference type="PANTHER" id="PTHR10169:SF38">
    <property type="entry name" value="DNA TOPOISOMERASE 2"/>
    <property type="match status" value="1"/>
</dbReference>
<dbReference type="GO" id="GO:0005524">
    <property type="term" value="F:ATP binding"/>
    <property type="evidence" value="ECO:0007669"/>
    <property type="project" value="UniProtKB-UniRule"/>
</dbReference>
<dbReference type="CDD" id="cd16930">
    <property type="entry name" value="HATPase_TopII-like"/>
    <property type="match status" value="1"/>
</dbReference>
<dbReference type="AlphaFoldDB" id="A0A3B6LGI7"/>
<dbReference type="GO" id="GO:0003918">
    <property type="term" value="F:DNA topoisomerase type II (double strand cut, ATP-hydrolyzing) activity"/>
    <property type="evidence" value="ECO:0007669"/>
    <property type="project" value="UniProtKB-UniRule"/>
</dbReference>
<evidence type="ECO:0000313" key="10">
    <source>
        <dbReference type="EnsemblPlants" id="TraesCS5B02G062600.1"/>
    </source>
</evidence>
<dbReference type="EC" id="5.6.2.2" evidence="6"/>
<reference evidence="10" key="2">
    <citation type="submission" date="2018-10" db="UniProtKB">
        <authorList>
            <consortium name="EnsemblPlants"/>
        </authorList>
    </citation>
    <scope>IDENTIFICATION</scope>
</reference>
<dbReference type="GO" id="GO:0003677">
    <property type="term" value="F:DNA binding"/>
    <property type="evidence" value="ECO:0007669"/>
    <property type="project" value="UniProtKB-UniRule"/>
</dbReference>
<feature type="region of interest" description="Disordered" evidence="7">
    <location>
        <begin position="418"/>
        <end position="437"/>
    </location>
</feature>
<reference evidence="10" key="1">
    <citation type="submission" date="2018-08" db="EMBL/GenBank/DDBJ databases">
        <authorList>
            <person name="Rossello M."/>
        </authorList>
    </citation>
    <scope>NUCLEOTIDE SEQUENCE [LARGE SCALE GENOMIC DNA]</scope>
    <source>
        <strain evidence="10">cv. Chinese Spring</strain>
    </source>
</reference>
<dbReference type="InterPro" id="IPR020568">
    <property type="entry name" value="Ribosomal_Su5_D2-typ_SF"/>
</dbReference>
<name>A0A3B6LGI7_WHEAT</name>
<evidence type="ECO:0000256" key="7">
    <source>
        <dbReference type="SAM" id="MobiDB-lite"/>
    </source>
</evidence>
<accession>A0A3B6LGI7</accession>
<dbReference type="InterPro" id="IPR036890">
    <property type="entry name" value="HATPase_C_sf"/>
</dbReference>
<proteinExistence type="inferred from homology"/>
<gene>
    <name evidence="10" type="primary">LOC123110468</name>
</gene>
<dbReference type="InterPro" id="IPR014721">
    <property type="entry name" value="Ribsml_uS5_D2-typ_fold_subgr"/>
</dbReference>
<dbReference type="OrthoDB" id="276498at2759"/>
<evidence type="ECO:0000259" key="9">
    <source>
        <dbReference type="Pfam" id="PF02518"/>
    </source>
</evidence>
<dbReference type="Gramene" id="TraesLDM5B03G02819540.1">
    <property type="protein sequence ID" value="TraesLDM5B03G02819540.1"/>
    <property type="gene ID" value="TraesLDM5B03G02819540"/>
</dbReference>
<dbReference type="InterPro" id="IPR013506">
    <property type="entry name" value="Topo_IIA_bsu_dom2"/>
</dbReference>
<dbReference type="SUPFAM" id="SSF54211">
    <property type="entry name" value="Ribosomal protein S5 domain 2-like"/>
    <property type="match status" value="1"/>
</dbReference>
<dbReference type="Proteomes" id="UP000019116">
    <property type="component" value="Chromosome 5B"/>
</dbReference>
<dbReference type="InterPro" id="IPR003594">
    <property type="entry name" value="HATPase_dom"/>
</dbReference>
<sequence>MAAAPTNPALKPISIVASGAKETTEEVYRAKTQLEYILLRPDTHVGSVAKHTQMICVYEEGGMVERRVTYVPALYKIFDEILVNAADNKRRDPSMDSLRVDIDVEGGCISVYNNGEGIPVEIDQEEGVYLPEVFFGHLISSRDYYGNERKTTGRRNGYGVKLTNIFSREYVIEIADGRRQKKYKQVFYENMGKKSEPEIKKCEQSENWTRVTFKPDLAKFNMTELDNDVVALMRKRVVDMAGTLGKTVKVELNGQKVAAKSFSDYVQLYTYPASKEGPDLPRIYQKVNDHWEVCVSLSEGQFQQVIFVNGIATIRGGTHVDYVADQIANYLRGIVNRKNKHANMNLDTANRYLWVFVNALIEDPAFDSPTKETLITRQGKFGSKCELSEVFLKKVACSGVVTNLCFLAESKLSKDDNLDSLPHSSTPMQHDRETKKRDHDDVFLERYLKLKLEEIDQFAAIEERKLEHPCSITKCITTIEKLQGLQVGDILVAADIFKSKKNRELFLSFSTDALRLAWVKREIVRSQLRSRISEAFIQ</sequence>
<dbReference type="Gramene" id="TraesCS5B02G062600.1">
    <property type="protein sequence ID" value="TraesCS5B02G062600.1"/>
    <property type="gene ID" value="TraesCS5B02G062600"/>
</dbReference>
<dbReference type="GO" id="GO:0006265">
    <property type="term" value="P:DNA topological change"/>
    <property type="evidence" value="ECO:0007669"/>
    <property type="project" value="UniProtKB-UniRule"/>
</dbReference>
<dbReference type="InterPro" id="IPR001241">
    <property type="entry name" value="Topo_IIA"/>
</dbReference>
<comment type="catalytic activity">
    <reaction evidence="1 6">
        <text>ATP-dependent breakage, passage and rejoining of double-stranded DNA.</text>
        <dbReference type="EC" id="5.6.2.2"/>
    </reaction>
</comment>
<evidence type="ECO:0000256" key="3">
    <source>
        <dbReference type="ARBA" id="ARBA00023029"/>
    </source>
</evidence>
<evidence type="ECO:0000256" key="1">
    <source>
        <dbReference type="ARBA" id="ARBA00000185"/>
    </source>
</evidence>
<dbReference type="OMA" id="HANMNLD"/>
<dbReference type="Gramene" id="TraesMAC5B03G02814760.1">
    <property type="protein sequence ID" value="TraesMAC5B03G02814760.1"/>
    <property type="gene ID" value="TraesMAC5B03G02814760"/>
</dbReference>